<dbReference type="GO" id="GO:0005737">
    <property type="term" value="C:cytoplasm"/>
    <property type="evidence" value="ECO:0007669"/>
    <property type="project" value="UniProtKB-SubCell"/>
</dbReference>
<dbReference type="PANTHER" id="PTHR23060:SF3">
    <property type="entry name" value="TESTIS EXPRESSED 14, INTERCELLULAR BRIDGE FORMING FACTOR"/>
    <property type="match status" value="1"/>
</dbReference>
<dbReference type="FunFam" id="1.10.510.10:FF:000428">
    <property type="entry name" value="inactive serine/threonine-protein kinase TEX14 isoform X1"/>
    <property type="match status" value="1"/>
</dbReference>
<dbReference type="Gene3D" id="1.10.510.10">
    <property type="entry name" value="Transferase(Phosphotransferase) domain 1"/>
    <property type="match status" value="1"/>
</dbReference>
<proteinExistence type="inferred from homology"/>
<protein>
    <recommendedName>
        <fullName evidence="19">Inactive serine/threonine-protein kinase TEX14</fullName>
    </recommendedName>
    <alternativeName>
        <fullName evidence="21">Testis-expressed sequence 14</fullName>
    </alternativeName>
    <alternativeName>
        <fullName evidence="20">Testis-expressed sequence 14 protein</fullName>
    </alternativeName>
</protein>
<evidence type="ECO:0000256" key="21">
    <source>
        <dbReference type="ARBA" id="ARBA00083992"/>
    </source>
</evidence>
<dbReference type="Ensembl" id="ENSAZOT00000025729.1">
    <property type="protein sequence ID" value="ENSAZOP00000023971.1"/>
    <property type="gene ID" value="ENSAZOG00000015451.1"/>
</dbReference>
<keyword evidence="8" id="KW-0677">Repeat</keyword>
<dbReference type="SUPFAM" id="SSF56112">
    <property type="entry name" value="Protein kinase-like (PK-like)"/>
    <property type="match status" value="1"/>
</dbReference>
<evidence type="ECO:0000256" key="4">
    <source>
        <dbReference type="ARBA" id="ARBA00022454"/>
    </source>
</evidence>
<feature type="compositionally biased region" description="Acidic residues" evidence="23">
    <location>
        <begin position="668"/>
        <end position="679"/>
    </location>
</feature>
<dbReference type="GO" id="GO:0005524">
    <property type="term" value="F:ATP binding"/>
    <property type="evidence" value="ECO:0007669"/>
    <property type="project" value="UniProtKB-KW"/>
</dbReference>
<sequence>MAHALPLPIPCPVQLGTTRGDSPEAQMHECVRQGNCVKVKKLLKKGTFVDAVNSMGQTPLFTAALLGLGKIVDVLLDYGSDPNHRCYDGSTPVHAGAFSGNQWILSKLLDEGGDLRVHDKDGKNPQCWAMSAEKESGAQMLEFIQRCTFHMQAAIQNFPCDQLRKVCSSKALVCSPSRFGGLVQGPLGRFLKGGANAGRNIYSFGFGKFYLAGSRHLGYLASLPIIGEREVVQADDEPTFSYHVGPCMIMTNLMWGSSRVTVKELSFEPHQNCSKLRLADLLIAEQEHSSKLRHPHLLQLMSVCLSSDLEKIRLVYERVNFGSLYSILHERRTEFPVLRMETILHVLLQINDALRFLHSRGFIHRSITSHAIQIVSSGEAKLCNMEYMIESKDGGEHSDLTRIPVPVQLFKWCSPEVILEKAVTVKSDIYSFCTVMQEALTETLPWKGVEDSVIKQLIKSGQHLEADVRLPIPYYGIVKSGLEPKQKNRSMNLQDIQYILKNDLKDLTKSQTGHTDEMSKVQRPAVFADINICLASAFSYQKRTLGLHEKEVTEAGKFVCLFYQGVVNLQPVAQEKNHDIDSEVQATCSVSDVDDSLCSFEMNEIFASYPESQEDFLEDGAGVGQTLKDKEKQQKVKDKPALRDLFVSPGASCEEKPASEEGSFSDSVTEDTTEEEEGASEVSDLCLLAQVRGDAGRRMSGPSPDEQHISKCVLNLKIIQSMLQQAADSLSNIFLWKAIGPPSSDYIPPLVTREARGGLGGNGFQAFSKAAGEMQAAQNEKWKSFHQMRKSKNENNQHDLSFSGVKSLDNQEGLDCEVKYEVKQMAKRVASGQLELISTNPTSECTSESETESIEEAFQHVVIRVQKSRDQQRERWRAGDNVEPWDVGCEDRSASEESDLESMFISSGGKAEKRIISSPFLSLSISQQISSPVIFVISGYSNCQNIFQYFRSVTDIQDLSSIPCEEENYYKNINCKTPRVSHAPTSVSTPLRSGNCSDKKGRTNELLKLSMPEVRPFLPAQKQEEKPVAFKKYQHGHEVALDSSSLSCQEVSAVSRTFTTAYEERRSTENTSTPVEVRSSGLNEPVSEGNYTNYTNVGLPIAPNPVQMLRTTKMALPALSWPSQHWIQ</sequence>
<comment type="similarity">
    <text evidence="16">Belongs to the protein kinase superfamily.</text>
</comment>
<dbReference type="Pfam" id="PF07714">
    <property type="entry name" value="PK_Tyr_Ser-Thr"/>
    <property type="match status" value="1"/>
</dbReference>
<evidence type="ECO:0000256" key="9">
    <source>
        <dbReference type="ARBA" id="ARBA00022741"/>
    </source>
</evidence>
<feature type="domain" description="Protein kinase" evidence="24">
    <location>
        <begin position="195"/>
        <end position="501"/>
    </location>
</feature>
<evidence type="ECO:0000256" key="15">
    <source>
        <dbReference type="ARBA" id="ARBA00023328"/>
    </source>
</evidence>
<keyword evidence="15" id="KW-0137">Centromere</keyword>
<evidence type="ECO:0000256" key="23">
    <source>
        <dbReference type="SAM" id="MobiDB-lite"/>
    </source>
</evidence>
<comment type="function">
    <text evidence="17">Required both for the formation of intercellular bridges during meiosis and for kinetochore-microtubule attachment during mitosis. Intercellular bridges are evolutionarily conserved structures that connect differentiating germ cells and are required for spermatogenesis and male fertility. Acts by promoting the conversion of midbodies into intercellular bridges via its interaction with CEP55: interaction with CEP55 inhibits the interaction between CEP55 and PDCD6IP/ALIX and TSG101, blocking cell abscission and leading to transform midbodies into intercellular bridges. Also plays a role during mitosis: recruited to kinetochores by PLK1 during early mitosis and regulates the maturation of the outer kinetochores and microtubule attachment. Has no protein kinase activity in vitro.</text>
</comment>
<keyword evidence="26" id="KW-1185">Reference proteome</keyword>
<dbReference type="GO" id="GO:0000776">
    <property type="term" value="C:kinetochore"/>
    <property type="evidence" value="ECO:0007669"/>
    <property type="project" value="UniProtKB-KW"/>
</dbReference>
<keyword evidence="12" id="KW-0067">ATP-binding</keyword>
<evidence type="ECO:0000256" key="13">
    <source>
        <dbReference type="ARBA" id="ARBA00023043"/>
    </source>
</evidence>
<dbReference type="GO" id="GO:0043063">
    <property type="term" value="P:intercellular bridge organization"/>
    <property type="evidence" value="ECO:0007669"/>
    <property type="project" value="InterPro"/>
</dbReference>
<dbReference type="GO" id="GO:0051306">
    <property type="term" value="P:mitotic sister chromatid separation"/>
    <property type="evidence" value="ECO:0007669"/>
    <property type="project" value="InterPro"/>
</dbReference>
<comment type="subcellular location">
    <subcellularLocation>
        <location evidence="3">Chromosome</location>
        <location evidence="3">Centromere</location>
        <location evidence="3">Kinetochore</location>
    </subcellularLocation>
    <subcellularLocation>
        <location evidence="2">Cytoplasm</location>
    </subcellularLocation>
    <subcellularLocation>
        <location evidence="1">Midbody</location>
    </subcellularLocation>
</comment>
<feature type="region of interest" description="Disordered" evidence="23">
    <location>
        <begin position="1065"/>
        <end position="1086"/>
    </location>
</feature>
<evidence type="ECO:0000256" key="14">
    <source>
        <dbReference type="ARBA" id="ARBA00023306"/>
    </source>
</evidence>
<dbReference type="PROSITE" id="PS50297">
    <property type="entry name" value="ANK_REP_REGION"/>
    <property type="match status" value="2"/>
</dbReference>
<evidence type="ECO:0000256" key="19">
    <source>
        <dbReference type="ARBA" id="ARBA00073130"/>
    </source>
</evidence>
<dbReference type="GO" id="GO:0008608">
    <property type="term" value="P:attachment of spindle microtubules to kinetochore"/>
    <property type="evidence" value="ECO:0007669"/>
    <property type="project" value="InterPro"/>
</dbReference>
<evidence type="ECO:0000256" key="1">
    <source>
        <dbReference type="ARBA" id="ARBA00004214"/>
    </source>
</evidence>
<dbReference type="InterPro" id="IPR001245">
    <property type="entry name" value="Ser-Thr/Tyr_kinase_cat_dom"/>
</dbReference>
<dbReference type="SMART" id="SM00248">
    <property type="entry name" value="ANK"/>
    <property type="match status" value="3"/>
</dbReference>
<evidence type="ECO:0000313" key="26">
    <source>
        <dbReference type="Proteomes" id="UP000694549"/>
    </source>
</evidence>
<keyword evidence="4" id="KW-0158">Chromosome</keyword>
<dbReference type="GO" id="GO:0007140">
    <property type="term" value="P:male meiotic nuclear division"/>
    <property type="evidence" value="ECO:0007669"/>
    <property type="project" value="InterPro"/>
</dbReference>
<keyword evidence="9" id="KW-0547">Nucleotide-binding</keyword>
<dbReference type="InterPro" id="IPR036770">
    <property type="entry name" value="Ankyrin_rpt-contain_sf"/>
</dbReference>
<evidence type="ECO:0000256" key="3">
    <source>
        <dbReference type="ARBA" id="ARBA00004629"/>
    </source>
</evidence>
<dbReference type="PANTHER" id="PTHR23060">
    <property type="entry name" value="TESTIS EXPRESSED GENE 14"/>
    <property type="match status" value="1"/>
</dbReference>
<evidence type="ECO:0000256" key="18">
    <source>
        <dbReference type="ARBA" id="ARBA00066020"/>
    </source>
</evidence>
<dbReference type="GO" id="GO:0045171">
    <property type="term" value="C:intercellular bridge"/>
    <property type="evidence" value="ECO:0007669"/>
    <property type="project" value="TreeGrafter"/>
</dbReference>
<dbReference type="InterPro" id="IPR039339">
    <property type="entry name" value="Tex14"/>
</dbReference>
<evidence type="ECO:0000256" key="10">
    <source>
        <dbReference type="ARBA" id="ARBA00022776"/>
    </source>
</evidence>
<keyword evidence="11" id="KW-0995">Kinetochore</keyword>
<keyword evidence="14" id="KW-0131">Cell cycle</keyword>
<keyword evidence="7" id="KW-0132">Cell division</keyword>
<dbReference type="GO" id="GO:0030496">
    <property type="term" value="C:midbody"/>
    <property type="evidence" value="ECO:0007669"/>
    <property type="project" value="UniProtKB-SubCell"/>
</dbReference>
<evidence type="ECO:0000256" key="2">
    <source>
        <dbReference type="ARBA" id="ARBA00004496"/>
    </source>
</evidence>
<dbReference type="PROSITE" id="PS50011">
    <property type="entry name" value="PROTEIN_KINASE_DOM"/>
    <property type="match status" value="1"/>
</dbReference>
<feature type="repeat" description="ANK" evidence="22">
    <location>
        <begin position="88"/>
        <end position="120"/>
    </location>
</feature>
<keyword evidence="6" id="KW-0597">Phosphoprotein</keyword>
<reference evidence="25" key="2">
    <citation type="submission" date="2025-09" db="UniProtKB">
        <authorList>
            <consortium name="Ensembl"/>
        </authorList>
    </citation>
    <scope>IDENTIFICATION</scope>
</reference>
<accession>A0A8B9VL69</accession>
<evidence type="ECO:0000256" key="17">
    <source>
        <dbReference type="ARBA" id="ARBA00057673"/>
    </source>
</evidence>
<dbReference type="Gene3D" id="1.25.40.20">
    <property type="entry name" value="Ankyrin repeat-containing domain"/>
    <property type="match status" value="1"/>
</dbReference>
<dbReference type="Pfam" id="PF12796">
    <property type="entry name" value="Ank_2"/>
    <property type="match status" value="1"/>
</dbReference>
<dbReference type="AlphaFoldDB" id="A0A8B9VL69"/>
<dbReference type="PROSITE" id="PS50088">
    <property type="entry name" value="ANK_REPEAT"/>
    <property type="match status" value="2"/>
</dbReference>
<evidence type="ECO:0000256" key="16">
    <source>
        <dbReference type="ARBA" id="ARBA00038349"/>
    </source>
</evidence>
<name>A0A8B9VL69_9AVES</name>
<keyword evidence="5" id="KW-0963">Cytoplasm</keyword>
<organism evidence="25 26">
    <name type="scientific">Anas zonorhyncha</name>
    <name type="common">Eastern spot-billed duck</name>
    <dbReference type="NCBI Taxonomy" id="75864"/>
    <lineage>
        <taxon>Eukaryota</taxon>
        <taxon>Metazoa</taxon>
        <taxon>Chordata</taxon>
        <taxon>Craniata</taxon>
        <taxon>Vertebrata</taxon>
        <taxon>Euteleostomi</taxon>
        <taxon>Archelosauria</taxon>
        <taxon>Archosauria</taxon>
        <taxon>Dinosauria</taxon>
        <taxon>Saurischia</taxon>
        <taxon>Theropoda</taxon>
        <taxon>Coelurosauria</taxon>
        <taxon>Aves</taxon>
        <taxon>Neognathae</taxon>
        <taxon>Galloanserae</taxon>
        <taxon>Anseriformes</taxon>
        <taxon>Anatidae</taxon>
        <taxon>Anatinae</taxon>
        <taxon>Anas</taxon>
    </lineage>
</organism>
<comment type="subunit">
    <text evidence="18">Interacts with KIF23 and RBM44. Interacts with CEP55; inhibiting interaction between CEP55 and PDCD6IP/ALIX and TSG101.</text>
</comment>
<dbReference type="InterPro" id="IPR011009">
    <property type="entry name" value="Kinase-like_dom_sf"/>
</dbReference>
<dbReference type="Proteomes" id="UP000694549">
    <property type="component" value="Unplaced"/>
</dbReference>
<evidence type="ECO:0000256" key="5">
    <source>
        <dbReference type="ARBA" id="ARBA00022490"/>
    </source>
</evidence>
<evidence type="ECO:0000313" key="25">
    <source>
        <dbReference type="Ensembl" id="ENSAZOP00000023971.1"/>
    </source>
</evidence>
<dbReference type="GO" id="GO:0004672">
    <property type="term" value="F:protein kinase activity"/>
    <property type="evidence" value="ECO:0007669"/>
    <property type="project" value="InterPro"/>
</dbReference>
<evidence type="ECO:0000256" key="8">
    <source>
        <dbReference type="ARBA" id="ARBA00022737"/>
    </source>
</evidence>
<evidence type="ECO:0000256" key="6">
    <source>
        <dbReference type="ARBA" id="ARBA00022553"/>
    </source>
</evidence>
<feature type="region of interest" description="Disordered" evidence="23">
    <location>
        <begin position="650"/>
        <end position="681"/>
    </location>
</feature>
<evidence type="ECO:0000256" key="12">
    <source>
        <dbReference type="ARBA" id="ARBA00022840"/>
    </source>
</evidence>
<evidence type="ECO:0000259" key="24">
    <source>
        <dbReference type="PROSITE" id="PS50011"/>
    </source>
</evidence>
<feature type="repeat" description="ANK" evidence="22">
    <location>
        <begin position="55"/>
        <end position="87"/>
    </location>
</feature>
<evidence type="ECO:0000256" key="7">
    <source>
        <dbReference type="ARBA" id="ARBA00022618"/>
    </source>
</evidence>
<evidence type="ECO:0000256" key="22">
    <source>
        <dbReference type="PROSITE-ProRule" id="PRU00023"/>
    </source>
</evidence>
<dbReference type="FunFam" id="1.25.40.20:FF:000153">
    <property type="entry name" value="inactive serine/threonine-protein kinase TEX14 isoform X3"/>
    <property type="match status" value="1"/>
</dbReference>
<keyword evidence="13 22" id="KW-0040">ANK repeat</keyword>
<dbReference type="InterPro" id="IPR000719">
    <property type="entry name" value="Prot_kinase_dom"/>
</dbReference>
<dbReference type="InterPro" id="IPR002110">
    <property type="entry name" value="Ankyrin_rpt"/>
</dbReference>
<dbReference type="GO" id="GO:0051301">
    <property type="term" value="P:cell division"/>
    <property type="evidence" value="ECO:0007669"/>
    <property type="project" value="UniProtKB-KW"/>
</dbReference>
<dbReference type="SUPFAM" id="SSF48403">
    <property type="entry name" value="Ankyrin repeat"/>
    <property type="match status" value="1"/>
</dbReference>
<evidence type="ECO:0000256" key="20">
    <source>
        <dbReference type="ARBA" id="ARBA00081075"/>
    </source>
</evidence>
<dbReference type="GO" id="GO:0007094">
    <property type="term" value="P:mitotic spindle assembly checkpoint signaling"/>
    <property type="evidence" value="ECO:0007669"/>
    <property type="project" value="InterPro"/>
</dbReference>
<evidence type="ECO:0000256" key="11">
    <source>
        <dbReference type="ARBA" id="ARBA00022838"/>
    </source>
</evidence>
<keyword evidence="10" id="KW-0498">Mitosis</keyword>
<reference evidence="25" key="1">
    <citation type="submission" date="2025-08" db="UniProtKB">
        <authorList>
            <consortium name="Ensembl"/>
        </authorList>
    </citation>
    <scope>IDENTIFICATION</scope>
</reference>